<protein>
    <submittedName>
        <fullName evidence="2">DNA-binding MarR family transcriptional regulator</fullName>
    </submittedName>
</protein>
<evidence type="ECO:0000259" key="1">
    <source>
        <dbReference type="PROSITE" id="PS50995"/>
    </source>
</evidence>
<dbReference type="AlphaFoldDB" id="A0A370H122"/>
<keyword evidence="2" id="KW-0238">DNA-binding</keyword>
<evidence type="ECO:0000313" key="3">
    <source>
        <dbReference type="Proteomes" id="UP000255355"/>
    </source>
</evidence>
<dbReference type="InterPro" id="IPR036390">
    <property type="entry name" value="WH_DNA-bd_sf"/>
</dbReference>
<reference evidence="2 3" key="1">
    <citation type="submission" date="2018-07" db="EMBL/GenBank/DDBJ databases">
        <title>Genomic Encyclopedia of Type Strains, Phase IV (KMG-IV): sequencing the most valuable type-strain genomes for metagenomic binning, comparative biology and taxonomic classification.</title>
        <authorList>
            <person name="Goeker M."/>
        </authorList>
    </citation>
    <scope>NUCLEOTIDE SEQUENCE [LARGE SCALE GENOMIC DNA]</scope>
    <source>
        <strain evidence="2 3">DSM 44952</strain>
    </source>
</reference>
<dbReference type="STRING" id="1210089.GCA_001613165_00831"/>
<dbReference type="GO" id="GO:0003677">
    <property type="term" value="F:DNA binding"/>
    <property type="evidence" value="ECO:0007669"/>
    <property type="project" value="UniProtKB-KW"/>
</dbReference>
<evidence type="ECO:0000313" key="2">
    <source>
        <dbReference type="EMBL" id="RDI49213.1"/>
    </source>
</evidence>
<accession>A0A370H122</accession>
<proteinExistence type="predicted"/>
<dbReference type="InterPro" id="IPR000835">
    <property type="entry name" value="HTH_MarR-typ"/>
</dbReference>
<dbReference type="Pfam" id="PF01047">
    <property type="entry name" value="MarR"/>
    <property type="match status" value="1"/>
</dbReference>
<keyword evidence="3" id="KW-1185">Reference proteome</keyword>
<sequence>MLPGKAAGYVRLIQCVVRTWVRVAHGGTVVPGPHGCGANRRKDGMDKPTHLVEFETMLLGRYTLNPRYRRDGTRLERSAYLLLSRLAIDGPMSIGQLSDAFGLDASTLNRQTAALLRAGLVERIPDPAGGMARKFRITDAGEQRLVTERTANVEGLNRVMEGWPPEDVAAFADYLQRFNTDIERLDGRPWPRP</sequence>
<dbReference type="SMART" id="SM00418">
    <property type="entry name" value="HTH_ARSR"/>
    <property type="match status" value="1"/>
</dbReference>
<dbReference type="PANTHER" id="PTHR39515">
    <property type="entry name" value="CONSERVED PROTEIN"/>
    <property type="match status" value="1"/>
</dbReference>
<dbReference type="InterPro" id="IPR052526">
    <property type="entry name" value="HTH-type_Bedaq_tolerance"/>
</dbReference>
<dbReference type="InterPro" id="IPR011991">
    <property type="entry name" value="ArsR-like_HTH"/>
</dbReference>
<dbReference type="EMBL" id="QQAZ01000007">
    <property type="protein sequence ID" value="RDI49213.1"/>
    <property type="molecule type" value="Genomic_DNA"/>
</dbReference>
<name>A0A370H122_9NOCA</name>
<dbReference type="SMART" id="SM00347">
    <property type="entry name" value="HTH_MARR"/>
    <property type="match status" value="1"/>
</dbReference>
<dbReference type="InterPro" id="IPR001845">
    <property type="entry name" value="HTH_ArsR_DNA-bd_dom"/>
</dbReference>
<gene>
    <name evidence="2" type="ORF">DFR68_107341</name>
</gene>
<dbReference type="PROSITE" id="PS50995">
    <property type="entry name" value="HTH_MARR_2"/>
    <property type="match status" value="1"/>
</dbReference>
<dbReference type="GO" id="GO:0003700">
    <property type="term" value="F:DNA-binding transcription factor activity"/>
    <property type="evidence" value="ECO:0007669"/>
    <property type="project" value="InterPro"/>
</dbReference>
<feature type="domain" description="HTH marR-type" evidence="1">
    <location>
        <begin position="45"/>
        <end position="180"/>
    </location>
</feature>
<dbReference type="SUPFAM" id="SSF46785">
    <property type="entry name" value="Winged helix' DNA-binding domain"/>
    <property type="match status" value="1"/>
</dbReference>
<dbReference type="InterPro" id="IPR036388">
    <property type="entry name" value="WH-like_DNA-bd_sf"/>
</dbReference>
<dbReference type="PANTHER" id="PTHR39515:SF2">
    <property type="entry name" value="HTH-TYPE TRANSCRIPTIONAL REGULATOR RV0880"/>
    <property type="match status" value="1"/>
</dbReference>
<comment type="caution">
    <text evidence="2">The sequence shown here is derived from an EMBL/GenBank/DDBJ whole genome shotgun (WGS) entry which is preliminary data.</text>
</comment>
<dbReference type="Gene3D" id="1.10.10.10">
    <property type="entry name" value="Winged helix-like DNA-binding domain superfamily/Winged helix DNA-binding domain"/>
    <property type="match status" value="1"/>
</dbReference>
<dbReference type="CDD" id="cd00090">
    <property type="entry name" value="HTH_ARSR"/>
    <property type="match status" value="1"/>
</dbReference>
<dbReference type="Proteomes" id="UP000255355">
    <property type="component" value="Unassembled WGS sequence"/>
</dbReference>
<organism evidence="2 3">
    <name type="scientific">Nocardia mexicana</name>
    <dbReference type="NCBI Taxonomy" id="279262"/>
    <lineage>
        <taxon>Bacteria</taxon>
        <taxon>Bacillati</taxon>
        <taxon>Actinomycetota</taxon>
        <taxon>Actinomycetes</taxon>
        <taxon>Mycobacteriales</taxon>
        <taxon>Nocardiaceae</taxon>
        <taxon>Nocardia</taxon>
    </lineage>
</organism>